<feature type="compositionally biased region" description="Acidic residues" evidence="2">
    <location>
        <begin position="511"/>
        <end position="523"/>
    </location>
</feature>
<dbReference type="InterPro" id="IPR022313">
    <property type="entry name" value="Phe/His_NH3-lyase_AS"/>
</dbReference>
<feature type="compositionally biased region" description="Low complexity" evidence="2">
    <location>
        <begin position="1"/>
        <end position="19"/>
    </location>
</feature>
<reference evidence="3 4" key="1">
    <citation type="journal article" date="2014" name="Int. J. Syst. Evol. Microbiol.">
        <title>Nocardioides zeae sp. nov., isolated from the stem of Zea mays.</title>
        <authorList>
            <person name="Glaeser S.P."/>
            <person name="McInroy J.A."/>
            <person name="Busse H.J."/>
            <person name="Kampfer P."/>
        </authorList>
    </citation>
    <scope>NUCLEOTIDE SEQUENCE [LARGE SCALE GENOMIC DNA]</scope>
    <source>
        <strain evidence="3 4">JCM 30728</strain>
    </source>
</reference>
<dbReference type="InterPro" id="IPR001106">
    <property type="entry name" value="Aromatic_Lyase"/>
</dbReference>
<dbReference type="AlphaFoldDB" id="A0A6P0HGM9"/>
<dbReference type="PANTHER" id="PTHR10362">
    <property type="entry name" value="HISTIDINE AMMONIA-LYASE"/>
    <property type="match status" value="1"/>
</dbReference>
<comment type="caution">
    <text evidence="3">The sequence shown here is derived from an EMBL/GenBank/DDBJ whole genome shotgun (WGS) entry which is preliminary data.</text>
</comment>
<gene>
    <name evidence="3" type="ORF">G3T38_05855</name>
</gene>
<evidence type="ECO:0000256" key="2">
    <source>
        <dbReference type="SAM" id="MobiDB-lite"/>
    </source>
</evidence>
<name>A0A6P0HGM9_9ACTN</name>
<dbReference type="Gene3D" id="1.20.200.10">
    <property type="entry name" value="Fumarase/aspartase (Central domain)"/>
    <property type="match status" value="1"/>
</dbReference>
<dbReference type="InterPro" id="IPR008948">
    <property type="entry name" value="L-Aspartase-like"/>
</dbReference>
<dbReference type="Pfam" id="PF00221">
    <property type="entry name" value="Lyase_aromatic"/>
    <property type="match status" value="1"/>
</dbReference>
<dbReference type="EMBL" id="JAAGXA010000003">
    <property type="protein sequence ID" value="NEN77798.1"/>
    <property type="molecule type" value="Genomic_DNA"/>
</dbReference>
<dbReference type="Gene3D" id="1.10.275.10">
    <property type="entry name" value="Fumarase/aspartase (N-terminal domain)"/>
    <property type="match status" value="1"/>
</dbReference>
<proteinExistence type="predicted"/>
<accession>A0A6P0HGM9</accession>
<dbReference type="RefSeq" id="WP_163771161.1">
    <property type="nucleotide sequence ID" value="NZ_JAAGXA010000003.1"/>
</dbReference>
<dbReference type="InterPro" id="IPR024083">
    <property type="entry name" value="Fumarase/histidase_N"/>
</dbReference>
<sequence>MTTTAPTPSTTSDASSFPTSPSPTPPLTSLRALVAGGDVATPVPPLTAEERAAMDQSVAVMEGALAADVQVYGVTNGFGALVDHPGAGDGTRTGMGLIHHLGTAQGRHLDPRVCRLAVLLRLHGMRQGFSAVTPEQWQSLARLHDRGFVPAVPGAGTVSASGDLQPLAAAALAMAGRGEAWVRDAAGAWEVVDSARALADIRCAPVTWPARLALAFVNGTSVSLAAALVNLHELQAHVRAAALLTARLVEVVGIGSESLDPAIAAVRRQPGQAEVAAWIRDALDPDRPARVEGRPLQEVYSIRAASQVLGAVLDQARSCEEILLGEASGVTDNPVCVDGRVLHGANFHSLPVGLASDQTGLGLQQVAFLLERQLGVLCASELNGGLPPMLTSSPGLSSGLAGVQISATSFVSSIRQRVQPTTLTSLPTNGANQDHVPMSLNGAIAVGEALATARWVIGSLAVGLAQHAALGGRPATGLWARVAAACPPLVEDRPLAAEVRECARLVLDAVEEHDEPGGDDPLAEELGRRQ</sequence>
<keyword evidence="4" id="KW-1185">Reference proteome</keyword>
<dbReference type="SUPFAM" id="SSF48557">
    <property type="entry name" value="L-aspartase-like"/>
    <property type="match status" value="1"/>
</dbReference>
<protein>
    <submittedName>
        <fullName evidence="3">Aromatic amino acid lyase</fullName>
    </submittedName>
</protein>
<keyword evidence="1 3" id="KW-0456">Lyase</keyword>
<evidence type="ECO:0000256" key="1">
    <source>
        <dbReference type="ARBA" id="ARBA00023239"/>
    </source>
</evidence>
<dbReference type="Proteomes" id="UP000468687">
    <property type="component" value="Unassembled WGS sequence"/>
</dbReference>
<feature type="region of interest" description="Disordered" evidence="2">
    <location>
        <begin position="511"/>
        <end position="530"/>
    </location>
</feature>
<organism evidence="3 4">
    <name type="scientific">Nocardioides zeae</name>
    <dbReference type="NCBI Taxonomy" id="1457234"/>
    <lineage>
        <taxon>Bacteria</taxon>
        <taxon>Bacillati</taxon>
        <taxon>Actinomycetota</taxon>
        <taxon>Actinomycetes</taxon>
        <taxon>Propionibacteriales</taxon>
        <taxon>Nocardioidaceae</taxon>
        <taxon>Nocardioides</taxon>
    </lineage>
</organism>
<dbReference type="PROSITE" id="PS00488">
    <property type="entry name" value="PAL_HISTIDASE"/>
    <property type="match status" value="1"/>
</dbReference>
<evidence type="ECO:0000313" key="4">
    <source>
        <dbReference type="Proteomes" id="UP000468687"/>
    </source>
</evidence>
<feature type="region of interest" description="Disordered" evidence="2">
    <location>
        <begin position="1"/>
        <end position="27"/>
    </location>
</feature>
<evidence type="ECO:0000313" key="3">
    <source>
        <dbReference type="EMBL" id="NEN77798.1"/>
    </source>
</evidence>
<dbReference type="GO" id="GO:0016841">
    <property type="term" value="F:ammonia-lyase activity"/>
    <property type="evidence" value="ECO:0007669"/>
    <property type="project" value="InterPro"/>
</dbReference>